<organism evidence="3 4">
    <name type="scientific">Eleusine coracana subsp. coracana</name>
    <dbReference type="NCBI Taxonomy" id="191504"/>
    <lineage>
        <taxon>Eukaryota</taxon>
        <taxon>Viridiplantae</taxon>
        <taxon>Streptophyta</taxon>
        <taxon>Embryophyta</taxon>
        <taxon>Tracheophyta</taxon>
        <taxon>Spermatophyta</taxon>
        <taxon>Magnoliopsida</taxon>
        <taxon>Liliopsida</taxon>
        <taxon>Poales</taxon>
        <taxon>Poaceae</taxon>
        <taxon>PACMAD clade</taxon>
        <taxon>Chloridoideae</taxon>
        <taxon>Cynodonteae</taxon>
        <taxon>Eleusininae</taxon>
        <taxon>Eleusine</taxon>
    </lineage>
</organism>
<protein>
    <recommendedName>
        <fullName evidence="2">SPARK domain-containing protein</fullName>
    </recommendedName>
</protein>
<sequence length="127" mass="13970">MARPHLLPALLLLLLLPVPLRSQPASSPPPQCALNFTALRPFLAPPLPSDGASRCALATQSVSFLLSLHLAATGSFVLPSNASSCFAPFRAVLPFPLPCILLWRAVERDRLPPRRPRMRQRLHARRI</sequence>
<dbReference type="EMBL" id="BQKI01000083">
    <property type="protein sequence ID" value="GJN31842.1"/>
    <property type="molecule type" value="Genomic_DNA"/>
</dbReference>
<feature type="signal peptide" evidence="1">
    <location>
        <begin position="1"/>
        <end position="22"/>
    </location>
</feature>
<evidence type="ECO:0000313" key="3">
    <source>
        <dbReference type="EMBL" id="GJN31842.1"/>
    </source>
</evidence>
<accession>A0AAV5FAB6</accession>
<reference evidence="3" key="2">
    <citation type="submission" date="2021-12" db="EMBL/GenBank/DDBJ databases">
        <title>Resequencing data analysis of finger millet.</title>
        <authorList>
            <person name="Hatakeyama M."/>
            <person name="Aluri S."/>
            <person name="Balachadran M.T."/>
            <person name="Sivarajan S.R."/>
            <person name="Poveda L."/>
            <person name="Shimizu-Inatsugi R."/>
            <person name="Schlapbach R."/>
            <person name="Sreeman S.M."/>
            <person name="Shimizu K.K."/>
        </authorList>
    </citation>
    <scope>NUCLEOTIDE SEQUENCE</scope>
</reference>
<keyword evidence="4" id="KW-1185">Reference proteome</keyword>
<keyword evidence="1" id="KW-0732">Signal</keyword>
<name>A0AAV5FAB6_ELECO</name>
<gene>
    <name evidence="3" type="primary">gb20291</name>
    <name evidence="3" type="ORF">PR202_gb20291</name>
</gene>
<dbReference type="Proteomes" id="UP001054889">
    <property type="component" value="Unassembled WGS sequence"/>
</dbReference>
<feature type="domain" description="SPARK" evidence="2">
    <location>
        <begin position="29"/>
        <end position="91"/>
    </location>
</feature>
<proteinExistence type="predicted"/>
<dbReference type="InterPro" id="IPR043891">
    <property type="entry name" value="SPARK"/>
</dbReference>
<evidence type="ECO:0000259" key="2">
    <source>
        <dbReference type="Pfam" id="PF19160"/>
    </source>
</evidence>
<comment type="caution">
    <text evidence="3">The sequence shown here is derived from an EMBL/GenBank/DDBJ whole genome shotgun (WGS) entry which is preliminary data.</text>
</comment>
<evidence type="ECO:0000256" key="1">
    <source>
        <dbReference type="SAM" id="SignalP"/>
    </source>
</evidence>
<reference evidence="3" key="1">
    <citation type="journal article" date="2018" name="DNA Res.">
        <title>Multiple hybrid de novo genome assembly of finger millet, an orphan allotetraploid crop.</title>
        <authorList>
            <person name="Hatakeyama M."/>
            <person name="Aluri S."/>
            <person name="Balachadran M.T."/>
            <person name="Sivarajan S.R."/>
            <person name="Patrignani A."/>
            <person name="Gruter S."/>
            <person name="Poveda L."/>
            <person name="Shimizu-Inatsugi R."/>
            <person name="Baeten J."/>
            <person name="Francoijs K.J."/>
            <person name="Nataraja K.N."/>
            <person name="Reddy Y.A.N."/>
            <person name="Phadnis S."/>
            <person name="Ravikumar R.L."/>
            <person name="Schlapbach R."/>
            <person name="Sreeman S.M."/>
            <person name="Shimizu K.K."/>
        </authorList>
    </citation>
    <scope>NUCLEOTIDE SEQUENCE</scope>
</reference>
<dbReference type="Pfam" id="PF19160">
    <property type="entry name" value="SPARK"/>
    <property type="match status" value="1"/>
</dbReference>
<feature type="chain" id="PRO_5043562725" description="SPARK domain-containing protein" evidence="1">
    <location>
        <begin position="23"/>
        <end position="127"/>
    </location>
</feature>
<dbReference type="AlphaFoldDB" id="A0AAV5FAB6"/>
<evidence type="ECO:0000313" key="4">
    <source>
        <dbReference type="Proteomes" id="UP001054889"/>
    </source>
</evidence>